<evidence type="ECO:0000313" key="3">
    <source>
        <dbReference type="Proteomes" id="UP000830835"/>
    </source>
</evidence>
<keyword evidence="1" id="KW-0472">Membrane</keyword>
<comment type="caution">
    <text evidence="2">The sequence shown here is derived from an EMBL/GenBank/DDBJ whole genome shotgun (WGS) entry which is preliminary data.</text>
</comment>
<organism evidence="2 3">
    <name type="scientific">Thermostichus vulcanus str. 'Rupite'</name>
    <dbReference type="NCBI Taxonomy" id="2813851"/>
    <lineage>
        <taxon>Bacteria</taxon>
        <taxon>Bacillati</taxon>
        <taxon>Cyanobacteriota</taxon>
        <taxon>Cyanophyceae</taxon>
        <taxon>Thermostichales</taxon>
        <taxon>Thermostichaceae</taxon>
        <taxon>Thermostichus</taxon>
    </lineage>
</organism>
<evidence type="ECO:0000313" key="2">
    <source>
        <dbReference type="EMBL" id="MCJ2541580.1"/>
    </source>
</evidence>
<proteinExistence type="predicted"/>
<name>A0ABT0C737_THEVL</name>
<gene>
    <name evidence="2" type="ORF">JX360_01450</name>
</gene>
<sequence>MQLVHLRPGILKGLWLSIGHQSFATAGGLLVFGIRLGRIGFWRFGGKYRGEHHQHPSCQNEQGQAADYPIYPGLCLKFHVGFALLLGWRDPSHPTGQVTGQGWPQQLLIGAVE</sequence>
<keyword evidence="3" id="KW-1185">Reference proteome</keyword>
<keyword evidence="1" id="KW-1133">Transmembrane helix</keyword>
<accession>A0ABT0C737</accession>
<dbReference type="EMBL" id="JAFIRA010000002">
    <property type="protein sequence ID" value="MCJ2541580.1"/>
    <property type="molecule type" value="Genomic_DNA"/>
</dbReference>
<protein>
    <submittedName>
        <fullName evidence="2">Uncharacterized protein</fullName>
    </submittedName>
</protein>
<dbReference type="Proteomes" id="UP000830835">
    <property type="component" value="Unassembled WGS sequence"/>
</dbReference>
<keyword evidence="1" id="KW-0812">Transmembrane</keyword>
<reference evidence="2" key="1">
    <citation type="submission" date="2021-02" db="EMBL/GenBank/DDBJ databases">
        <title>The CRISPR/cas machinery reduction and long-range gene transfer in the hot spring cyanobacterium Synechococcus.</title>
        <authorList>
            <person name="Dvorak P."/>
            <person name="Jahodarova E."/>
            <person name="Hasler P."/>
            <person name="Poulickova A."/>
        </authorList>
    </citation>
    <scope>NUCLEOTIDE SEQUENCE</scope>
    <source>
        <strain evidence="2">Rupite</strain>
    </source>
</reference>
<feature type="transmembrane region" description="Helical" evidence="1">
    <location>
        <begin position="14"/>
        <end position="34"/>
    </location>
</feature>
<dbReference type="RefSeq" id="WP_244348687.1">
    <property type="nucleotide sequence ID" value="NZ_JAFIRA010000002.1"/>
</dbReference>
<evidence type="ECO:0000256" key="1">
    <source>
        <dbReference type="SAM" id="Phobius"/>
    </source>
</evidence>